<sequence>MAESNQISRKRMRFSSPSATEILTLRKSQNQRIAIAARVHQSPSLYGKIDSKIIRTYPRVTIKDIRLRRIFSPNPISTDCECNRKGENQTKRQYHECPCDCGNSTSNVEGEDFPQTTPPDSELLSSVPIREEINGSAVKKSDTSQCSKSVSVLVALFNDTFKFFYVYYFCWLLDLLLLQVLHPCSRPKIFKNTGSFSYKRLLPYLKQAADDGTSSLSQNPPSKSLSCNKETGETVEDLREEVSELMTAKCQLPETTKPVSQSVDRVFDKDSAGSISGNTSPLKRVNASVPNKRAASSKRKLFKTPGSVNYRRMLPYLRDIQEDNPCVSQTVDHQKNTEEVTQEVVTSNVTRESDTCSNENEEPLPCERASIYPELSDSDKEQETQIKHVISDTENNLGSEIPLSSPLVGSRSSSEVASSALHKTFVGNLVGEGNMNGAEITEAKTSAEKLDANTSDATAELIDPSVLLATPPSISPSKGILKRSMRGCRGICSCLNCSLFRLNAERAFEFSRNQLQDTEVMVLDLVGEISHLRDMLEKYKSEDHSESYKSQAGEAAKRACEAAELAKSRLHQMNDDYQVHCRIPNEQRARVKFAHYVHEKTMNLPN</sequence>
<dbReference type="EMBL" id="JAEFBK010000008">
    <property type="protein sequence ID" value="KAG7578441.1"/>
    <property type="molecule type" value="Genomic_DNA"/>
</dbReference>
<feature type="compositionally biased region" description="Polar residues" evidence="1">
    <location>
        <begin position="212"/>
        <end position="229"/>
    </location>
</feature>
<feature type="region of interest" description="Disordered" evidence="1">
    <location>
        <begin position="210"/>
        <end position="233"/>
    </location>
</feature>
<evidence type="ECO:0000313" key="3">
    <source>
        <dbReference type="Proteomes" id="UP000694240"/>
    </source>
</evidence>
<evidence type="ECO:0000313" key="2">
    <source>
        <dbReference type="EMBL" id="KAG7578441.1"/>
    </source>
</evidence>
<reference evidence="2 3" key="1">
    <citation type="submission" date="2020-12" db="EMBL/GenBank/DDBJ databases">
        <title>Concerted genomic and epigenomic changes stabilize Arabidopsis allopolyploids.</title>
        <authorList>
            <person name="Chen Z."/>
        </authorList>
    </citation>
    <scope>NUCLEOTIDE SEQUENCE [LARGE SCALE GENOMIC DNA]</scope>
    <source>
        <strain evidence="2">Allo738</strain>
        <tissue evidence="2">Leaf</tissue>
    </source>
</reference>
<accession>A0A8T2AVZ6</accession>
<dbReference type="Proteomes" id="UP000694240">
    <property type="component" value="Chromosome 8"/>
</dbReference>
<feature type="region of interest" description="Disordered" evidence="1">
    <location>
        <begin position="270"/>
        <end position="299"/>
    </location>
</feature>
<organism evidence="2 3">
    <name type="scientific">Arabidopsis thaliana x Arabidopsis arenosa</name>
    <dbReference type="NCBI Taxonomy" id="1240361"/>
    <lineage>
        <taxon>Eukaryota</taxon>
        <taxon>Viridiplantae</taxon>
        <taxon>Streptophyta</taxon>
        <taxon>Embryophyta</taxon>
        <taxon>Tracheophyta</taxon>
        <taxon>Spermatophyta</taxon>
        <taxon>Magnoliopsida</taxon>
        <taxon>eudicotyledons</taxon>
        <taxon>Gunneridae</taxon>
        <taxon>Pentapetalae</taxon>
        <taxon>rosids</taxon>
        <taxon>malvids</taxon>
        <taxon>Brassicales</taxon>
        <taxon>Brassicaceae</taxon>
        <taxon>Camelineae</taxon>
        <taxon>Arabidopsis</taxon>
    </lineage>
</organism>
<protein>
    <submittedName>
        <fullName evidence="2">Uncharacterized protein</fullName>
    </submittedName>
</protein>
<evidence type="ECO:0000256" key="1">
    <source>
        <dbReference type="SAM" id="MobiDB-lite"/>
    </source>
</evidence>
<name>A0A8T2AVZ6_9BRAS</name>
<proteinExistence type="predicted"/>
<dbReference type="PANTHER" id="PTHR34461">
    <property type="entry name" value="EXPRESSED PROTEIN"/>
    <property type="match status" value="1"/>
</dbReference>
<dbReference type="AlphaFoldDB" id="A0A8T2AVZ6"/>
<comment type="caution">
    <text evidence="2">The sequence shown here is derived from an EMBL/GenBank/DDBJ whole genome shotgun (WGS) entry which is preliminary data.</text>
</comment>
<gene>
    <name evidence="2" type="ORF">ISN45_Aa03g026240</name>
</gene>
<keyword evidence="3" id="KW-1185">Reference proteome</keyword>
<dbReference type="PANTHER" id="PTHR34461:SF4">
    <property type="entry name" value="OS01G0101800 PROTEIN"/>
    <property type="match status" value="1"/>
</dbReference>